<evidence type="ECO:0000259" key="1">
    <source>
        <dbReference type="Pfam" id="PF16875"/>
    </source>
</evidence>
<name>A0ABW2AS80_9MICO</name>
<dbReference type="EMBL" id="JBHSWJ010000002">
    <property type="protein sequence ID" value="MFC6713705.1"/>
    <property type="molecule type" value="Genomic_DNA"/>
</dbReference>
<dbReference type="InterPro" id="IPR038417">
    <property type="entry name" value="Alpga-gal_N_sf"/>
</dbReference>
<gene>
    <name evidence="2" type="ORF">ACFQBT_07630</name>
</gene>
<dbReference type="InterPro" id="IPR031704">
    <property type="entry name" value="Glyco_hydro_36_N"/>
</dbReference>
<dbReference type="RefSeq" id="WP_377821672.1">
    <property type="nucleotide sequence ID" value="NZ_JBHSWJ010000002.1"/>
</dbReference>
<evidence type="ECO:0000313" key="3">
    <source>
        <dbReference type="Proteomes" id="UP001596356"/>
    </source>
</evidence>
<protein>
    <submittedName>
        <fullName evidence="2">Glycoside hydrolase family 36 N-terminal domain-containing protein</fullName>
    </submittedName>
</protein>
<proteinExistence type="predicted"/>
<comment type="caution">
    <text evidence="2">The sequence shown here is derived from an EMBL/GenBank/DDBJ whole genome shotgun (WGS) entry which is preliminary data.</text>
</comment>
<organism evidence="2 3">
    <name type="scientific">Branchiibius cervicis</name>
    <dbReference type="NCBI Taxonomy" id="908252"/>
    <lineage>
        <taxon>Bacteria</taxon>
        <taxon>Bacillati</taxon>
        <taxon>Actinomycetota</taxon>
        <taxon>Actinomycetes</taxon>
        <taxon>Micrococcales</taxon>
        <taxon>Dermacoccaceae</taxon>
        <taxon>Branchiibius</taxon>
    </lineage>
</organism>
<feature type="domain" description="Glycosyl hydrolase family 36 N-terminal" evidence="1">
    <location>
        <begin position="29"/>
        <end position="228"/>
    </location>
</feature>
<sequence length="272" mass="28799">MTAPSEAAGLHHLRAGGVSAVVFCPPDVGLPRILYWGTDLGRVSQTDLQQLATLSVPPVTSYVIDDPVPAAVLPEHGLGYCGQPGVSGHRDGRDWSPLFSITEAHGSDTQVQVQARDVTAALGLSLTVELTETGLLRSRAEVTNIHEHESYSLEGVHLALPVPPVATEILDLAGRHPRERVPQRQPFHVGTRARESRRGKGGHDASLLLIAGTQGFGFRTGEVWGCTLRGAGTNGCTPSGWPPVRTPSSVAANCYCPVRSVCRPAAATPHRG</sequence>
<keyword evidence="2" id="KW-0378">Hydrolase</keyword>
<dbReference type="Gene3D" id="2.70.98.60">
    <property type="entry name" value="alpha-galactosidase from lactobacil brevis"/>
    <property type="match status" value="1"/>
</dbReference>
<reference evidence="3" key="1">
    <citation type="journal article" date="2019" name="Int. J. Syst. Evol. Microbiol.">
        <title>The Global Catalogue of Microorganisms (GCM) 10K type strain sequencing project: providing services to taxonomists for standard genome sequencing and annotation.</title>
        <authorList>
            <consortium name="The Broad Institute Genomics Platform"/>
            <consortium name="The Broad Institute Genome Sequencing Center for Infectious Disease"/>
            <person name="Wu L."/>
            <person name="Ma J."/>
        </authorList>
    </citation>
    <scope>NUCLEOTIDE SEQUENCE [LARGE SCALE GENOMIC DNA]</scope>
    <source>
        <strain evidence="3">NBRC 106593</strain>
    </source>
</reference>
<accession>A0ABW2AS80</accession>
<keyword evidence="3" id="KW-1185">Reference proteome</keyword>
<dbReference type="GO" id="GO:0016787">
    <property type="term" value="F:hydrolase activity"/>
    <property type="evidence" value="ECO:0007669"/>
    <property type="project" value="UniProtKB-KW"/>
</dbReference>
<dbReference type="Proteomes" id="UP001596356">
    <property type="component" value="Unassembled WGS sequence"/>
</dbReference>
<evidence type="ECO:0000313" key="2">
    <source>
        <dbReference type="EMBL" id="MFC6713705.1"/>
    </source>
</evidence>
<dbReference type="Pfam" id="PF16875">
    <property type="entry name" value="Glyco_hydro_36N"/>
    <property type="match status" value="1"/>
</dbReference>